<gene>
    <name evidence="8" type="ORF">PV07_06119</name>
</gene>
<sequence length="528" mass="59477">MLTEGITILGIPIAIWALLAIILYVVSNSFSNTAKLRKVPGPWLYAATRFRLAFDAWQARSIHTVNKLHQKYGPVVRIGPNEISFNSLSALRTIYGAGSGFERTSFYQMFDVYGRQNLFTFASGKLHRERKKLISHIYANQTVLGFDAAQLVKRKVMGFLTLLEREPDLGKEIFTSLHYFSFDAISEFVYGPDHGGTAALPGSKQSRDLIQDILNPARRRLAWFAVYFPTYTKWITTRTGLLERVLTSMGLMPMRKPFTYSGIRQHALKAFYSFKNAEAAVQAKAAESTVIGRLFKVREEAGLSDLDIASECADHLLAGIDTTSDSLMFMIWALSLPQHETYQDKLREELSHISVDSQGLPEPKDLTQLPYLNAVVRESLRLYAPLPAFEPRSSPVDTVIDGYEIPAGTIVGMSPYCLHRDEGVYPSPLTFRPERWLTDSGTLIPESDIRNRYFWAFSSGARMCIGMHLANAEMLTLLAAMYRKYKTSAEHPDTSPGITSRFEIFSDETMPKMVEHECVIDFVELGAK</sequence>
<dbReference type="RefSeq" id="XP_016250586.1">
    <property type="nucleotide sequence ID" value="XM_016393067.1"/>
</dbReference>
<dbReference type="CDD" id="cd11059">
    <property type="entry name" value="CYP_fungal"/>
    <property type="match status" value="1"/>
</dbReference>
<dbReference type="InterPro" id="IPR002401">
    <property type="entry name" value="Cyt_P450_E_grp-I"/>
</dbReference>
<evidence type="ECO:0000256" key="2">
    <source>
        <dbReference type="ARBA" id="ARBA00022723"/>
    </source>
</evidence>
<dbReference type="Gene3D" id="1.10.630.10">
    <property type="entry name" value="Cytochrome P450"/>
    <property type="match status" value="1"/>
</dbReference>
<comment type="cofactor">
    <cofactor evidence="1 5">
        <name>heme</name>
        <dbReference type="ChEBI" id="CHEBI:30413"/>
    </cofactor>
</comment>
<dbReference type="InterPro" id="IPR001128">
    <property type="entry name" value="Cyt_P450"/>
</dbReference>
<keyword evidence="9" id="KW-1185">Reference proteome</keyword>
<dbReference type="Proteomes" id="UP000054466">
    <property type="component" value="Unassembled WGS sequence"/>
</dbReference>
<evidence type="ECO:0000256" key="1">
    <source>
        <dbReference type="ARBA" id="ARBA00001971"/>
    </source>
</evidence>
<dbReference type="PROSITE" id="PS00086">
    <property type="entry name" value="CYTOCHROME_P450"/>
    <property type="match status" value="1"/>
</dbReference>
<keyword evidence="2 5" id="KW-0479">Metal-binding</keyword>
<keyword evidence="4 5" id="KW-0408">Iron</keyword>
<dbReference type="VEuPathDB" id="FungiDB:PV07_06119"/>
<keyword evidence="7" id="KW-0812">Transmembrane</keyword>
<dbReference type="InterPro" id="IPR050121">
    <property type="entry name" value="Cytochrome_P450_monoxygenase"/>
</dbReference>
<keyword evidence="6" id="KW-0503">Monooxygenase</keyword>
<keyword evidence="7" id="KW-0472">Membrane</keyword>
<feature type="transmembrane region" description="Helical" evidence="7">
    <location>
        <begin position="6"/>
        <end position="27"/>
    </location>
</feature>
<keyword evidence="7" id="KW-1133">Transmembrane helix</keyword>
<dbReference type="AlphaFoldDB" id="A0A0D2CJS9"/>
<feature type="binding site" description="axial binding residue" evidence="5">
    <location>
        <position position="464"/>
    </location>
    <ligand>
        <name>heme</name>
        <dbReference type="ChEBI" id="CHEBI:30413"/>
    </ligand>
    <ligandPart>
        <name>Fe</name>
        <dbReference type="ChEBI" id="CHEBI:18248"/>
    </ligandPart>
</feature>
<dbReference type="PRINTS" id="PR00385">
    <property type="entry name" value="P450"/>
</dbReference>
<keyword evidence="3 6" id="KW-0560">Oxidoreductase</keyword>
<dbReference type="HOGENOM" id="CLU_001570_14_2_1"/>
<dbReference type="GO" id="GO:0005506">
    <property type="term" value="F:iron ion binding"/>
    <property type="evidence" value="ECO:0007669"/>
    <property type="project" value="InterPro"/>
</dbReference>
<organism evidence="8 9">
    <name type="scientific">Cladophialophora immunda</name>
    <dbReference type="NCBI Taxonomy" id="569365"/>
    <lineage>
        <taxon>Eukaryota</taxon>
        <taxon>Fungi</taxon>
        <taxon>Dikarya</taxon>
        <taxon>Ascomycota</taxon>
        <taxon>Pezizomycotina</taxon>
        <taxon>Eurotiomycetes</taxon>
        <taxon>Chaetothyriomycetidae</taxon>
        <taxon>Chaetothyriales</taxon>
        <taxon>Herpotrichiellaceae</taxon>
        <taxon>Cladophialophora</taxon>
    </lineage>
</organism>
<comment type="similarity">
    <text evidence="6">Belongs to the cytochrome P450 family.</text>
</comment>
<protein>
    <recommendedName>
        <fullName evidence="10">Cytochrome P450</fullName>
    </recommendedName>
</protein>
<name>A0A0D2CJS9_9EURO</name>
<dbReference type="PANTHER" id="PTHR24305">
    <property type="entry name" value="CYTOCHROME P450"/>
    <property type="match status" value="1"/>
</dbReference>
<evidence type="ECO:0000256" key="7">
    <source>
        <dbReference type="SAM" id="Phobius"/>
    </source>
</evidence>
<evidence type="ECO:0008006" key="10">
    <source>
        <dbReference type="Google" id="ProtNLM"/>
    </source>
</evidence>
<reference evidence="8 9" key="1">
    <citation type="submission" date="2015-01" db="EMBL/GenBank/DDBJ databases">
        <title>The Genome Sequence of Cladophialophora immunda CBS83496.</title>
        <authorList>
            <consortium name="The Broad Institute Genomics Platform"/>
            <person name="Cuomo C."/>
            <person name="de Hoog S."/>
            <person name="Gorbushina A."/>
            <person name="Stielow B."/>
            <person name="Teixiera M."/>
            <person name="Abouelleil A."/>
            <person name="Chapman S.B."/>
            <person name="Priest M."/>
            <person name="Young S.K."/>
            <person name="Wortman J."/>
            <person name="Nusbaum C."/>
            <person name="Birren B."/>
        </authorList>
    </citation>
    <scope>NUCLEOTIDE SEQUENCE [LARGE SCALE GENOMIC DNA]</scope>
    <source>
        <strain evidence="8 9">CBS 83496</strain>
    </source>
</reference>
<dbReference type="OrthoDB" id="1470350at2759"/>
<dbReference type="GO" id="GO:0004497">
    <property type="term" value="F:monooxygenase activity"/>
    <property type="evidence" value="ECO:0007669"/>
    <property type="project" value="UniProtKB-KW"/>
</dbReference>
<evidence type="ECO:0000313" key="9">
    <source>
        <dbReference type="Proteomes" id="UP000054466"/>
    </source>
</evidence>
<accession>A0A0D2CJS9</accession>
<dbReference type="EMBL" id="KN847042">
    <property type="protein sequence ID" value="KIW30370.1"/>
    <property type="molecule type" value="Genomic_DNA"/>
</dbReference>
<dbReference type="SUPFAM" id="SSF48264">
    <property type="entry name" value="Cytochrome P450"/>
    <property type="match status" value="1"/>
</dbReference>
<evidence type="ECO:0000256" key="5">
    <source>
        <dbReference type="PIRSR" id="PIRSR602401-1"/>
    </source>
</evidence>
<proteinExistence type="inferred from homology"/>
<evidence type="ECO:0000256" key="6">
    <source>
        <dbReference type="RuleBase" id="RU000461"/>
    </source>
</evidence>
<dbReference type="GO" id="GO:0020037">
    <property type="term" value="F:heme binding"/>
    <property type="evidence" value="ECO:0007669"/>
    <property type="project" value="InterPro"/>
</dbReference>
<dbReference type="PRINTS" id="PR00463">
    <property type="entry name" value="EP450I"/>
</dbReference>
<dbReference type="Pfam" id="PF00067">
    <property type="entry name" value="p450"/>
    <property type="match status" value="1"/>
</dbReference>
<dbReference type="GO" id="GO:0016705">
    <property type="term" value="F:oxidoreductase activity, acting on paired donors, with incorporation or reduction of molecular oxygen"/>
    <property type="evidence" value="ECO:0007669"/>
    <property type="project" value="InterPro"/>
</dbReference>
<dbReference type="GeneID" id="27345313"/>
<dbReference type="InterPro" id="IPR017972">
    <property type="entry name" value="Cyt_P450_CS"/>
</dbReference>
<evidence type="ECO:0000313" key="8">
    <source>
        <dbReference type="EMBL" id="KIW30370.1"/>
    </source>
</evidence>
<evidence type="ECO:0000256" key="3">
    <source>
        <dbReference type="ARBA" id="ARBA00023002"/>
    </source>
</evidence>
<keyword evidence="5 6" id="KW-0349">Heme</keyword>
<dbReference type="STRING" id="569365.A0A0D2CJS9"/>
<dbReference type="InterPro" id="IPR036396">
    <property type="entry name" value="Cyt_P450_sf"/>
</dbReference>
<dbReference type="PANTHER" id="PTHR24305:SF164">
    <property type="entry name" value="P450, PUTATIVE (EUROFUNG)-RELATED"/>
    <property type="match status" value="1"/>
</dbReference>
<evidence type="ECO:0000256" key="4">
    <source>
        <dbReference type="ARBA" id="ARBA00023004"/>
    </source>
</evidence>